<dbReference type="Pfam" id="PF20473">
    <property type="entry name" value="MmeI_Mtase"/>
    <property type="match status" value="1"/>
</dbReference>
<dbReference type="GO" id="GO:0032259">
    <property type="term" value="P:methylation"/>
    <property type="evidence" value="ECO:0007669"/>
    <property type="project" value="UniProtKB-KW"/>
</dbReference>
<dbReference type="InterPro" id="IPR046816">
    <property type="entry name" value="MmeI_Mtase"/>
</dbReference>
<evidence type="ECO:0000313" key="8">
    <source>
        <dbReference type="EMBL" id="MDI3389115.1"/>
    </source>
</evidence>
<dbReference type="PANTHER" id="PTHR33841:SF1">
    <property type="entry name" value="DNA METHYLTRANSFERASE A"/>
    <property type="match status" value="1"/>
</dbReference>
<accession>A0ABT6RXS1</accession>
<dbReference type="GO" id="GO:0008168">
    <property type="term" value="F:methyltransferase activity"/>
    <property type="evidence" value="ECO:0007669"/>
    <property type="project" value="UniProtKB-KW"/>
</dbReference>
<keyword evidence="9" id="KW-1185">Reference proteome</keyword>
<keyword evidence="3" id="KW-0808">Transferase</keyword>
<dbReference type="SUPFAM" id="SSF53335">
    <property type="entry name" value="S-adenosyl-L-methionine-dependent methyltransferases"/>
    <property type="match status" value="1"/>
</dbReference>
<dbReference type="Gene3D" id="3.40.50.150">
    <property type="entry name" value="Vaccinia Virus protein VP39"/>
    <property type="match status" value="2"/>
</dbReference>
<evidence type="ECO:0000256" key="3">
    <source>
        <dbReference type="ARBA" id="ARBA00022679"/>
    </source>
</evidence>
<evidence type="ECO:0000256" key="1">
    <source>
        <dbReference type="ARBA" id="ARBA00011900"/>
    </source>
</evidence>
<reference evidence="8 9" key="1">
    <citation type="submission" date="2023-05" db="EMBL/GenBank/DDBJ databases">
        <title>Draft genome sequence of Streptomyces sp. B-S-A8 isolated from a cave soil in Thailand.</title>
        <authorList>
            <person name="Chamroensaksri N."/>
            <person name="Muangham S."/>
        </authorList>
    </citation>
    <scope>NUCLEOTIDE SEQUENCE [LARGE SCALE GENOMIC DNA]</scope>
    <source>
        <strain evidence="8 9">B-S-A8</strain>
    </source>
</reference>
<comment type="caution">
    <text evidence="8">The sequence shown here is derived from an EMBL/GenBank/DDBJ whole genome shotgun (WGS) entry which is preliminary data.</text>
</comment>
<dbReference type="EC" id="2.1.1.72" evidence="1"/>
<name>A0ABT6RXS1_9ACTN</name>
<dbReference type="InterPro" id="IPR050953">
    <property type="entry name" value="N4_N6_ade-DNA_methylase"/>
</dbReference>
<proteinExistence type="predicted"/>
<keyword evidence="2 8" id="KW-0489">Methyltransferase</keyword>
<dbReference type="InterPro" id="IPR029063">
    <property type="entry name" value="SAM-dependent_MTases_sf"/>
</dbReference>
<feature type="compositionally biased region" description="Low complexity" evidence="6">
    <location>
        <begin position="1048"/>
        <end position="1068"/>
    </location>
</feature>
<feature type="coiled-coil region" evidence="5">
    <location>
        <begin position="416"/>
        <end position="461"/>
    </location>
</feature>
<evidence type="ECO:0000256" key="6">
    <source>
        <dbReference type="SAM" id="MobiDB-lite"/>
    </source>
</evidence>
<feature type="domain" description="MmeI-like DNA-methyltransferase" evidence="7">
    <location>
        <begin position="655"/>
        <end position="743"/>
    </location>
</feature>
<dbReference type="PANTHER" id="PTHR33841">
    <property type="entry name" value="DNA METHYLTRANSFERASE YEEA-RELATED"/>
    <property type="match status" value="1"/>
</dbReference>
<keyword evidence="5" id="KW-0175">Coiled coil</keyword>
<evidence type="ECO:0000313" key="9">
    <source>
        <dbReference type="Proteomes" id="UP001224661"/>
    </source>
</evidence>
<feature type="region of interest" description="Disordered" evidence="6">
    <location>
        <begin position="1043"/>
        <end position="1101"/>
    </location>
</feature>
<feature type="region of interest" description="Disordered" evidence="6">
    <location>
        <begin position="841"/>
        <end position="863"/>
    </location>
</feature>
<dbReference type="Proteomes" id="UP001224661">
    <property type="component" value="Unassembled WGS sequence"/>
</dbReference>
<evidence type="ECO:0000256" key="4">
    <source>
        <dbReference type="ARBA" id="ARBA00047942"/>
    </source>
</evidence>
<evidence type="ECO:0000259" key="7">
    <source>
        <dbReference type="Pfam" id="PF20473"/>
    </source>
</evidence>
<comment type="catalytic activity">
    <reaction evidence="4">
        <text>a 2'-deoxyadenosine in DNA + S-adenosyl-L-methionine = an N(6)-methyl-2'-deoxyadenosine in DNA + S-adenosyl-L-homocysteine + H(+)</text>
        <dbReference type="Rhea" id="RHEA:15197"/>
        <dbReference type="Rhea" id="RHEA-COMP:12418"/>
        <dbReference type="Rhea" id="RHEA-COMP:12419"/>
        <dbReference type="ChEBI" id="CHEBI:15378"/>
        <dbReference type="ChEBI" id="CHEBI:57856"/>
        <dbReference type="ChEBI" id="CHEBI:59789"/>
        <dbReference type="ChEBI" id="CHEBI:90615"/>
        <dbReference type="ChEBI" id="CHEBI:90616"/>
        <dbReference type="EC" id="2.1.1.72"/>
    </reaction>
</comment>
<gene>
    <name evidence="8" type="ORF">QIS99_23380</name>
</gene>
<organism evidence="8 9">
    <name type="scientific">Streptomyces solicavernae</name>
    <dbReference type="NCBI Taxonomy" id="3043614"/>
    <lineage>
        <taxon>Bacteria</taxon>
        <taxon>Bacillati</taxon>
        <taxon>Actinomycetota</taxon>
        <taxon>Actinomycetes</taxon>
        <taxon>Kitasatosporales</taxon>
        <taxon>Streptomycetaceae</taxon>
        <taxon>Streptomyces</taxon>
    </lineage>
</organism>
<protein>
    <recommendedName>
        <fullName evidence="1">site-specific DNA-methyltransferase (adenine-specific)</fullName>
        <ecNumber evidence="1">2.1.1.72</ecNumber>
    </recommendedName>
</protein>
<dbReference type="RefSeq" id="WP_282515573.1">
    <property type="nucleotide sequence ID" value="NZ_JASCIR010000023.1"/>
</dbReference>
<feature type="region of interest" description="Disordered" evidence="6">
    <location>
        <begin position="39"/>
        <end position="72"/>
    </location>
</feature>
<feature type="region of interest" description="Disordered" evidence="6">
    <location>
        <begin position="1007"/>
        <end position="1029"/>
    </location>
</feature>
<evidence type="ECO:0000256" key="2">
    <source>
        <dbReference type="ARBA" id="ARBA00022603"/>
    </source>
</evidence>
<feature type="compositionally biased region" description="Basic and acidic residues" evidence="6">
    <location>
        <begin position="852"/>
        <end position="863"/>
    </location>
</feature>
<evidence type="ECO:0000256" key="5">
    <source>
        <dbReference type="SAM" id="Coils"/>
    </source>
</evidence>
<dbReference type="EMBL" id="JASCIR010000023">
    <property type="protein sequence ID" value="MDI3389115.1"/>
    <property type="molecule type" value="Genomic_DNA"/>
</dbReference>
<sequence length="1877" mass="208814">MTYESLVNQGDYLSGHYLAEVLPKDLKAKEGLLARWAATEEEERRRHNRAVADAGRQGDPQTTVPPRARTPREGLRALHGPYFAARADFERDAAALAEPDAPVPADWPKRVAGLHLATLRALGYSEAHEQQVTVHRSGHEYTVQLAHAEPGLYAVSCGWTAKPDAALDPDGAGRLLHPVDLEASARLTDAKALCDFLFECDEPPRYVLLLVGGVLILADRMAWHEGRYLAVCLDAALTRRDPRNGGELDTVAALFGADSLRVPADGGTAPLAGFVDKSGKHAVGVSTELREGLRLSVEWIADEVLARLRTQGVRPRDLDDPARLAKQLTRESLRYLYRILFLLYAEAQPALGILPAGHPEYERGYGLQRLGDLVVRDLVSERSRSGYHLYESLDLLFRKVEKGHREYGTEPEDVRAEEARRAAAEAERDAADLLAASAITRAEHDDRLREADRARRAAERSEGAGLRFEPLRSELFATDAVQLISDDRIENPAYDACDPDSKPYLDTRLRNATLHKVLRRLMLTRGKGRERGGFISYAQLGINQLGAVYEGLMSYTGFIAEEDLYEVAKGGDPSGGSWLIPGGRIKDCPDEAFVVRPHEETGKPQRVVHPEGTFVYRLAGRDRQTSASYYTPKSLTEVTVELALRHRLDQNGGTTLARELLEWKICEPALGSGAFLNEAVDQVAAEYLRRRERELGRRIDPERRRLELQKAKAHIALHNAYGVDLNATAVELAEVSLWLNSMHTGMRAPWFGLHLRRGNSLIGAGRKVYAGDALEEGGWLAKKAPQAPRELPLRDGELPEGAVHQFLLPALGWGAVAGESEAKKLAAAEAKAMKAWRRGIQKAPKGPNPFKEQGKKKVTDRHTGEVTWRPETGKEHRARYAQWVNRAGKSELWRLQRLARRAEFLWNLVAKRLELSERKVSRHIDVWGADWLKAAPEATDKRKILDDLTGLGTPYWRLKTVMDAWCALWFWPLDKVAELDGTSVDYAGGGGVVTEADVARAVASRTAAPSVPAAPEPTGPAPGDQAWQADGLFAGLGGEQGEFEEAADSGSDSGSGADSGADSGAAGAASGGGEEQEQAEGPGQGKGGRGRAKEPTGRARGVIPLNDLTDWLDFLESLLGDRDPDTSFLAGLDDLDVDEALPVLEDYERDLHVVLGMDHGFAVRPKFPWLHTVEDIAGSTEKDIRPEEGHGFFHWELHFAHVFRGASGGFDLQVGNPPWVRPDWDEGLVLAEFDPWFKLADKPAAERWREQKDAALDVPARRQAYLGELATIVGTSGFLSDRTTYPLIAGTRPDLYRGFMCQVWRHFGGGGVAGLVHPDTHFSGVKEGRLRGAAYRHLRTHGHFSNRRGVFGEIHANTEFGVQIYGEAQEPRFTHLSWLFDPSTLRDSFDHDGKGELPGIKSDGKWDVRPHQARLVEVDGNLLGQWHRLSGNTEVPEGQAALLYPVTTQEQGAVEALAGVGDRLGGHEPRITIGMFENLATKKLGLYRWDTQSVKSLGDVILQGPHLGVALPFNKQPNIPCRTNRDWSSWDLTALPVDAVPVTNYVRDCGPERFRGVQDRWLDRSRLKAEWEPSPDEWEQREQVLKDEELELSEDEQRELLRTRLWWFRPYTEFYRLAWRRMIPFDSERSLFAALIPPGPAHVDAVNSAALDDNRATALNVGLWASLPIDYLLRITGRSDLRVAEARKMPYADPAHPLAAPLLLRTLRLNCLTEAYAPLWAELYDMTWPGYEDWAVEWPDLAPLAGHLKSAWDHGTPLRTERERRAALVEIDALVAVWLGMSADELVAVYKARYAILADYESETWFDVNGRKIARNHNTYGHGQTKQHYEDFLAYEKKERAEPPEPYVAPFHKADREGEMRAAHAVFEARLKKAWLG</sequence>